<sequence>EHKIPELFQQLTSALLFYKPDDPKDFVLKQLETLRTSRKTNIPFFTRDDLHAIFRTFDATDKGYISTSQYVQAMKVIGAETVANQNPKGISENRISISSFVEEALFALSKV</sequence>
<dbReference type="OrthoDB" id="10260455at2759"/>
<reference evidence="2 3" key="1">
    <citation type="journal article" date="2015" name="Genome Biol. Evol.">
        <title>Phylogenomic analyses indicate that early fungi evolved digesting cell walls of algal ancestors of land plants.</title>
        <authorList>
            <person name="Chang Y."/>
            <person name="Wang S."/>
            <person name="Sekimoto S."/>
            <person name="Aerts A.L."/>
            <person name="Choi C."/>
            <person name="Clum A."/>
            <person name="LaButti K.M."/>
            <person name="Lindquist E.A."/>
            <person name="Yee Ngan C."/>
            <person name="Ohm R.A."/>
            <person name="Salamov A.A."/>
            <person name="Grigoriev I.V."/>
            <person name="Spatafora J.W."/>
            <person name="Berbee M.L."/>
        </authorList>
    </citation>
    <scope>NUCLEOTIDE SEQUENCE [LARGE SCALE GENOMIC DNA]</scope>
    <source>
        <strain evidence="2 3">JEL478</strain>
    </source>
</reference>
<dbReference type="InterPro" id="IPR049760">
    <property type="entry name" value="DD_EFCAB10"/>
</dbReference>
<dbReference type="AlphaFoldDB" id="A0A139A0L0"/>
<dbReference type="InterPro" id="IPR039879">
    <property type="entry name" value="EFC10"/>
</dbReference>
<evidence type="ECO:0000259" key="1">
    <source>
        <dbReference type="PROSITE" id="PS50222"/>
    </source>
</evidence>
<dbReference type="InterPro" id="IPR002048">
    <property type="entry name" value="EF_hand_dom"/>
</dbReference>
<dbReference type="GO" id="GO:0005509">
    <property type="term" value="F:calcium ion binding"/>
    <property type="evidence" value="ECO:0007669"/>
    <property type="project" value="InterPro"/>
</dbReference>
<dbReference type="STRING" id="1344416.A0A139A0L0"/>
<dbReference type="PANTHER" id="PTHR21847">
    <property type="entry name" value="EF-HAND CALCIUM-BINDING DOMAIN-CONTAINING PROTEIN 10"/>
    <property type="match status" value="1"/>
</dbReference>
<protein>
    <recommendedName>
        <fullName evidence="1">EF-hand domain-containing protein</fullName>
    </recommendedName>
</protein>
<dbReference type="PROSITE" id="PS50222">
    <property type="entry name" value="EF_HAND_2"/>
    <property type="match status" value="1"/>
</dbReference>
<dbReference type="InterPro" id="IPR056587">
    <property type="entry name" value="EF_EFCAB10_C"/>
</dbReference>
<dbReference type="EMBL" id="KQ965838">
    <property type="protein sequence ID" value="KXS10075.1"/>
    <property type="molecule type" value="Genomic_DNA"/>
</dbReference>
<evidence type="ECO:0000313" key="3">
    <source>
        <dbReference type="Proteomes" id="UP000070544"/>
    </source>
</evidence>
<gene>
    <name evidence="2" type="ORF">M427DRAFT_104319</name>
</gene>
<evidence type="ECO:0000313" key="2">
    <source>
        <dbReference type="EMBL" id="KXS10075.1"/>
    </source>
</evidence>
<dbReference type="Pfam" id="PF24548">
    <property type="entry name" value="EF_EFCAB10_C"/>
    <property type="match status" value="1"/>
</dbReference>
<accession>A0A139A0L0</accession>
<dbReference type="PANTHER" id="PTHR21847:SF1">
    <property type="entry name" value="EF-HAND CALCIUM-BINDING DOMAIN-CONTAINING PROTEIN 10"/>
    <property type="match status" value="1"/>
</dbReference>
<name>A0A139A0L0_GONPJ</name>
<dbReference type="Proteomes" id="UP000070544">
    <property type="component" value="Unassembled WGS sequence"/>
</dbReference>
<dbReference type="OMA" id="SMLLFYR"/>
<organism evidence="2 3">
    <name type="scientific">Gonapodya prolifera (strain JEL478)</name>
    <name type="common">Monoblepharis prolifera</name>
    <dbReference type="NCBI Taxonomy" id="1344416"/>
    <lineage>
        <taxon>Eukaryota</taxon>
        <taxon>Fungi</taxon>
        <taxon>Fungi incertae sedis</taxon>
        <taxon>Chytridiomycota</taxon>
        <taxon>Chytridiomycota incertae sedis</taxon>
        <taxon>Monoblepharidomycetes</taxon>
        <taxon>Monoblepharidales</taxon>
        <taxon>Gonapodyaceae</taxon>
        <taxon>Gonapodya</taxon>
    </lineage>
</organism>
<keyword evidence="3" id="KW-1185">Reference proteome</keyword>
<dbReference type="InterPro" id="IPR011992">
    <property type="entry name" value="EF-hand-dom_pair"/>
</dbReference>
<proteinExistence type="predicted"/>
<feature type="non-terminal residue" evidence="2">
    <location>
        <position position="1"/>
    </location>
</feature>
<dbReference type="CDD" id="cd22976">
    <property type="entry name" value="DD_EFCAB10"/>
    <property type="match status" value="1"/>
</dbReference>
<dbReference type="SUPFAM" id="SSF47473">
    <property type="entry name" value="EF-hand"/>
    <property type="match status" value="1"/>
</dbReference>
<feature type="domain" description="EF-hand" evidence="1">
    <location>
        <begin position="45"/>
        <end position="80"/>
    </location>
</feature>